<protein>
    <submittedName>
        <fullName evidence="2">Cyclic-guanylate-specific phosphodiesterase</fullName>
        <ecNumber evidence="2">3.1.4.52</ecNumber>
    </submittedName>
</protein>
<dbReference type="SMART" id="SM00052">
    <property type="entry name" value="EAL"/>
    <property type="match status" value="1"/>
</dbReference>
<dbReference type="RefSeq" id="WP_072927900.1">
    <property type="nucleotide sequence ID" value="NZ_FQXW01000003.1"/>
</dbReference>
<dbReference type="EC" id="3.1.4.52" evidence="2"/>
<evidence type="ECO:0000313" key="2">
    <source>
        <dbReference type="EMBL" id="MBS0967980.1"/>
    </source>
</evidence>
<feature type="domain" description="EAL" evidence="1">
    <location>
        <begin position="19"/>
        <end position="262"/>
    </location>
</feature>
<dbReference type="CDD" id="cd01948">
    <property type="entry name" value="EAL"/>
    <property type="match status" value="1"/>
</dbReference>
<keyword evidence="3" id="KW-1185">Reference proteome</keyword>
<dbReference type="InterPro" id="IPR001633">
    <property type="entry name" value="EAL_dom"/>
</dbReference>
<dbReference type="PANTHER" id="PTHR33121">
    <property type="entry name" value="CYCLIC DI-GMP PHOSPHODIESTERASE PDEF"/>
    <property type="match status" value="1"/>
</dbReference>
<dbReference type="PANTHER" id="PTHR33121:SF78">
    <property type="entry name" value="CYCLIC DI-GMP PHOSPHODIESTERASE PDEH"/>
    <property type="match status" value="1"/>
</dbReference>
<organism evidence="2 3">
    <name type="scientific">Nissabacter archeti</name>
    <dbReference type="NCBI Taxonomy" id="1917880"/>
    <lineage>
        <taxon>Bacteria</taxon>
        <taxon>Pseudomonadati</taxon>
        <taxon>Pseudomonadota</taxon>
        <taxon>Gammaproteobacteria</taxon>
        <taxon>Enterobacterales</taxon>
        <taxon>Yersiniaceae</taxon>
        <taxon>Nissabacter</taxon>
    </lineage>
</organism>
<dbReference type="SUPFAM" id="SSF141868">
    <property type="entry name" value="EAL domain-like"/>
    <property type="match status" value="1"/>
</dbReference>
<dbReference type="InterPro" id="IPR050706">
    <property type="entry name" value="Cyclic-di-GMP_PDE-like"/>
</dbReference>
<dbReference type="Proteomes" id="UP000680634">
    <property type="component" value="Unassembled WGS sequence"/>
</dbReference>
<reference evidence="3" key="1">
    <citation type="submission" date="2023-07" db="EMBL/GenBank/DDBJ databases">
        <title>Genome-inferred correspondence between phylogeny and metabolic traits in the wild Drosophila gut microbiome.</title>
        <authorList>
            <person name="Bueno E."/>
            <person name="Blow F."/>
            <person name="Douglas A.E."/>
        </authorList>
    </citation>
    <scope>NUCLEOTIDE SEQUENCE [LARGE SCALE GENOMIC DNA]</scope>
    <source>
        <strain evidence="3">JGM97</strain>
    </source>
</reference>
<gene>
    <name evidence="2" type="primary">pdeH</name>
    <name evidence="2" type="ORF">JK232_03635</name>
</gene>
<dbReference type="GO" id="GO:0071111">
    <property type="term" value="F:cyclic-guanylate-specific phosphodiesterase activity"/>
    <property type="evidence" value="ECO:0007669"/>
    <property type="project" value="UniProtKB-EC"/>
</dbReference>
<dbReference type="Gene3D" id="3.20.20.450">
    <property type="entry name" value="EAL domain"/>
    <property type="match status" value="1"/>
</dbReference>
<accession>A0ABS5JDG4</accession>
<dbReference type="EMBL" id="JAERKB010000002">
    <property type="protein sequence ID" value="MBS0967980.1"/>
    <property type="molecule type" value="Genomic_DNA"/>
</dbReference>
<dbReference type="NCBIfam" id="NF008617">
    <property type="entry name" value="PRK11596.1"/>
    <property type="match status" value="1"/>
</dbReference>
<name>A0ABS5JDG4_9GAMM</name>
<proteinExistence type="predicted"/>
<evidence type="ECO:0000313" key="3">
    <source>
        <dbReference type="Proteomes" id="UP000680634"/>
    </source>
</evidence>
<sequence length="263" mass="29941">MATATMITKMMSGLFTPSFSVIDRAKEQSFWRQCQRTYKFQPIYLTSGHMLGLELLTAVSHPSNPGKFLSPERYFAAISVTRRLLIIQEQLQLLEQWRPELEPRGLLASINVDGQSLEALQQQPALCARIAAMPFVRFELVEQAEMALTRPLGQIAQSDRLWLDDFGNGLANFCSFTAWKYEYIKVARELFILLRQSEEGSRLFFTLVTLLNRYSKGVIIEGVETAEEWAMVCESDAHAAQGYYMSRPQVFDRDAGLPLFFSG</sequence>
<evidence type="ECO:0000259" key="1">
    <source>
        <dbReference type="PROSITE" id="PS50883"/>
    </source>
</evidence>
<dbReference type="InterPro" id="IPR035919">
    <property type="entry name" value="EAL_sf"/>
</dbReference>
<keyword evidence="2" id="KW-0378">Hydrolase</keyword>
<dbReference type="PROSITE" id="PS50883">
    <property type="entry name" value="EAL"/>
    <property type="match status" value="1"/>
</dbReference>
<dbReference type="Pfam" id="PF00563">
    <property type="entry name" value="EAL"/>
    <property type="match status" value="1"/>
</dbReference>
<comment type="caution">
    <text evidence="2">The sequence shown here is derived from an EMBL/GenBank/DDBJ whole genome shotgun (WGS) entry which is preliminary data.</text>
</comment>